<keyword evidence="2" id="KW-1185">Reference proteome</keyword>
<dbReference type="Gene3D" id="3.40.50.2000">
    <property type="entry name" value="Glycogen Phosphorylase B"/>
    <property type="match status" value="2"/>
</dbReference>
<proteinExistence type="predicted"/>
<dbReference type="CDD" id="cd03801">
    <property type="entry name" value="GT4_PimA-like"/>
    <property type="match status" value="1"/>
</dbReference>
<organism evidence="1 2">
    <name type="scientific">Sinomonas terrae</name>
    <dbReference type="NCBI Taxonomy" id="2908838"/>
    <lineage>
        <taxon>Bacteria</taxon>
        <taxon>Bacillati</taxon>
        <taxon>Actinomycetota</taxon>
        <taxon>Actinomycetes</taxon>
        <taxon>Micrococcales</taxon>
        <taxon>Micrococcaceae</taxon>
        <taxon>Sinomonas</taxon>
    </lineage>
</organism>
<comment type="caution">
    <text evidence="1">The sequence shown here is derived from an EMBL/GenBank/DDBJ whole genome shotgun (WGS) entry which is preliminary data.</text>
</comment>
<dbReference type="Pfam" id="PF13692">
    <property type="entry name" value="Glyco_trans_1_4"/>
    <property type="match status" value="1"/>
</dbReference>
<reference evidence="1 2" key="1">
    <citation type="submission" date="2022-03" db="EMBL/GenBank/DDBJ databases">
        <title>Sinomonas sp. isolated from a soil.</title>
        <authorList>
            <person name="Han J."/>
            <person name="Kim D.-U."/>
        </authorList>
    </citation>
    <scope>NUCLEOTIDE SEQUENCE [LARGE SCALE GENOMIC DNA]</scope>
    <source>
        <strain evidence="1 2">5-5</strain>
    </source>
</reference>
<evidence type="ECO:0000313" key="2">
    <source>
        <dbReference type="Proteomes" id="UP001202922"/>
    </source>
</evidence>
<dbReference type="PANTHER" id="PTHR12526">
    <property type="entry name" value="GLYCOSYLTRANSFERASE"/>
    <property type="match status" value="1"/>
</dbReference>
<evidence type="ECO:0000313" key="1">
    <source>
        <dbReference type="EMBL" id="MCH6468615.1"/>
    </source>
</evidence>
<dbReference type="RefSeq" id="WP_241050491.1">
    <property type="nucleotide sequence ID" value="NZ_JAKZBV010000001.1"/>
</dbReference>
<accession>A0ABS9TW73</accession>
<protein>
    <submittedName>
        <fullName evidence="1">Glycosyltransferase family 4 protein</fullName>
    </submittedName>
</protein>
<dbReference type="Proteomes" id="UP001202922">
    <property type="component" value="Unassembled WGS sequence"/>
</dbReference>
<name>A0ABS9TW73_9MICC</name>
<dbReference type="SUPFAM" id="SSF53756">
    <property type="entry name" value="UDP-Glycosyltransferase/glycogen phosphorylase"/>
    <property type="match status" value="1"/>
</dbReference>
<gene>
    <name evidence="1" type="ORF">L0M17_01210</name>
</gene>
<sequence>MRPRRPEERRRRQPPLRVALVCGRPSAELDGVAGYVERLADELPAAGVDPVVVPCGPDVRGAAAAGRALAKLDLDAVHVQFAPSMYGFRGSIGLLPLGLPRSVPLLATLHEYGSWELPIARPRPLQGLYPWSERRAVLDRETGFLVPRSRAVVVTNPLHLATLQSRFHGRVPARHIPIGANVEVDREAARDESREQIRRQLGLDPGSTLLAFFGFVHPVKGLRYLLEAIAQLRDQGEELHLAVVGGFESLALPGREASDFRSELEGRVRELRLEGQVTFTGFQPPAEVSRWLLASDLGVLPFTAGVTTKSGSLLTMFAHELPVVATAGEDESIEGGETCIAVPSVRDAEALAHGVRRALHDDGLRRRVARRGKALADRHSWPDIARRHADLYQEAAG</sequence>
<dbReference type="EMBL" id="JAKZBV010000001">
    <property type="protein sequence ID" value="MCH6468615.1"/>
    <property type="molecule type" value="Genomic_DNA"/>
</dbReference>
<dbReference type="PANTHER" id="PTHR12526:SF637">
    <property type="entry name" value="GLYCOSYLTRANSFERASE EPSF-RELATED"/>
    <property type="match status" value="1"/>
</dbReference>